<organism evidence="5 6">
    <name type="scientific">Sporosarcina limicola</name>
    <dbReference type="NCBI Taxonomy" id="34101"/>
    <lineage>
        <taxon>Bacteria</taxon>
        <taxon>Bacillati</taxon>
        <taxon>Bacillota</taxon>
        <taxon>Bacilli</taxon>
        <taxon>Bacillales</taxon>
        <taxon>Caryophanaceae</taxon>
        <taxon>Sporosarcina</taxon>
    </lineage>
</organism>
<proteinExistence type="predicted"/>
<dbReference type="PANTHER" id="PTHR44825:SF1">
    <property type="entry name" value="DNAJ HOMOLOG SUBFAMILY C MEMBER 4"/>
    <property type="match status" value="1"/>
</dbReference>
<dbReference type="InterPro" id="IPR052763">
    <property type="entry name" value="DnaJ_C4"/>
</dbReference>
<dbReference type="PANTHER" id="PTHR44825">
    <property type="match status" value="1"/>
</dbReference>
<gene>
    <name evidence="5" type="ORF">H4683_003074</name>
</gene>
<feature type="domain" description="J" evidence="4">
    <location>
        <begin position="3"/>
        <end position="68"/>
    </location>
</feature>
<keyword evidence="2" id="KW-0346">Stress response</keyword>
<keyword evidence="6" id="KW-1185">Reference proteome</keyword>
<evidence type="ECO:0000313" key="6">
    <source>
        <dbReference type="Proteomes" id="UP000658225"/>
    </source>
</evidence>
<evidence type="ECO:0000256" key="1">
    <source>
        <dbReference type="ARBA" id="ARBA00022705"/>
    </source>
</evidence>
<keyword evidence="1" id="KW-0235">DNA replication</keyword>
<dbReference type="PROSITE" id="PS00636">
    <property type="entry name" value="DNAJ_1"/>
    <property type="match status" value="1"/>
</dbReference>
<dbReference type="Gene3D" id="1.10.287.110">
    <property type="entry name" value="DnaJ domain"/>
    <property type="match status" value="1"/>
</dbReference>
<dbReference type="InterPro" id="IPR018253">
    <property type="entry name" value="DnaJ_domain_CS"/>
</dbReference>
<evidence type="ECO:0000259" key="4">
    <source>
        <dbReference type="PROSITE" id="PS50076"/>
    </source>
</evidence>
<protein>
    <submittedName>
        <fullName evidence="5">Molecular chaperone DnaJ</fullName>
    </submittedName>
</protein>
<reference evidence="5" key="1">
    <citation type="submission" date="2020-10" db="EMBL/GenBank/DDBJ databases">
        <title>Genomic Encyclopedia of Type Strains, Phase IV (KMG-IV): sequencing the most valuable type-strain genomes for metagenomic binning, comparative biology and taxonomic classification.</title>
        <authorList>
            <person name="Goeker M."/>
        </authorList>
    </citation>
    <scope>NUCLEOTIDE SEQUENCE</scope>
    <source>
        <strain evidence="5">DSM 13886</strain>
    </source>
</reference>
<dbReference type="AlphaFoldDB" id="A0A927MJW4"/>
<dbReference type="InterPro" id="IPR001623">
    <property type="entry name" value="DnaJ_domain"/>
</dbReference>
<dbReference type="PROSITE" id="PS50076">
    <property type="entry name" value="DNAJ_2"/>
    <property type="match status" value="1"/>
</dbReference>
<dbReference type="CDD" id="cd06257">
    <property type="entry name" value="DnaJ"/>
    <property type="match status" value="1"/>
</dbReference>
<dbReference type="PRINTS" id="PR00625">
    <property type="entry name" value="JDOMAIN"/>
</dbReference>
<dbReference type="RefSeq" id="WP_192599640.1">
    <property type="nucleotide sequence ID" value="NZ_JADBEL010000019.1"/>
</dbReference>
<evidence type="ECO:0000256" key="2">
    <source>
        <dbReference type="ARBA" id="ARBA00023016"/>
    </source>
</evidence>
<evidence type="ECO:0000256" key="3">
    <source>
        <dbReference type="SAM" id="MobiDB-lite"/>
    </source>
</evidence>
<evidence type="ECO:0000313" key="5">
    <source>
        <dbReference type="EMBL" id="MBE1555953.1"/>
    </source>
</evidence>
<dbReference type="InterPro" id="IPR036869">
    <property type="entry name" value="J_dom_sf"/>
</dbReference>
<dbReference type="GO" id="GO:0006260">
    <property type="term" value="P:DNA replication"/>
    <property type="evidence" value="ECO:0007669"/>
    <property type="project" value="UniProtKB-KW"/>
</dbReference>
<dbReference type="SUPFAM" id="SSF46565">
    <property type="entry name" value="Chaperone J-domain"/>
    <property type="match status" value="1"/>
</dbReference>
<dbReference type="Proteomes" id="UP000658225">
    <property type="component" value="Unassembled WGS sequence"/>
</dbReference>
<feature type="region of interest" description="Disordered" evidence="3">
    <location>
        <begin position="59"/>
        <end position="93"/>
    </location>
</feature>
<dbReference type="EMBL" id="JADBEL010000019">
    <property type="protein sequence ID" value="MBE1555953.1"/>
    <property type="molecule type" value="Genomic_DNA"/>
</dbReference>
<dbReference type="Pfam" id="PF00226">
    <property type="entry name" value="DnaJ"/>
    <property type="match status" value="1"/>
</dbReference>
<comment type="caution">
    <text evidence="5">The sequence shown here is derived from an EMBL/GenBank/DDBJ whole genome shotgun (WGS) entry which is preliminary data.</text>
</comment>
<dbReference type="SMART" id="SM00271">
    <property type="entry name" value="DnaJ"/>
    <property type="match status" value="1"/>
</dbReference>
<sequence>MKNYYKILGVDRNASQQEIKNAFRNLSKKHHPDVNDGSKASETIFIEVQEAYNMLKDTSSRQTYDSQMKEARYSQADSGGSFTQQKEQTKVKKQEFNMSDLEENFEHFFGFNPKTKEMSTTKKNSEKKNPIDTTDLFEKFFKR</sequence>
<name>A0A927MJW4_9BACL</name>
<accession>A0A927MJW4</accession>